<dbReference type="InterPro" id="IPR000212">
    <property type="entry name" value="DNA_helicase_UvrD/REP"/>
</dbReference>
<comment type="catalytic activity">
    <reaction evidence="6">
        <text>Couples ATP hydrolysis with the unwinding of duplex DNA by translocating in the 3'-5' direction.</text>
        <dbReference type="EC" id="5.6.2.4"/>
    </reaction>
</comment>
<reference evidence="13" key="1">
    <citation type="submission" date="2022-08" db="EMBL/GenBank/DDBJ databases">
        <authorList>
            <person name="Volokhov D.V."/>
            <person name="Furtak V.A."/>
            <person name="Zagorodnyaya T.A."/>
        </authorList>
    </citation>
    <scope>NUCLEOTIDE SEQUENCE</scope>
    <source>
        <strain evidence="13">CSL10203-ORH2</strain>
    </source>
</reference>
<dbReference type="InterPro" id="IPR014016">
    <property type="entry name" value="UvrD-like_ATP-bd"/>
</dbReference>
<evidence type="ECO:0000256" key="2">
    <source>
        <dbReference type="ARBA" id="ARBA00022801"/>
    </source>
</evidence>
<dbReference type="RefSeq" id="WP_259290850.1">
    <property type="nucleotide sequence ID" value="NZ_JANUXW010000001.1"/>
</dbReference>
<evidence type="ECO:0000256" key="6">
    <source>
        <dbReference type="ARBA" id="ARBA00034617"/>
    </source>
</evidence>
<dbReference type="Proteomes" id="UP001166947">
    <property type="component" value="Unassembled WGS sequence"/>
</dbReference>
<dbReference type="EC" id="5.6.2.4" evidence="7"/>
<evidence type="ECO:0000313" key="13">
    <source>
        <dbReference type="EMBL" id="MCS4533037.1"/>
    </source>
</evidence>
<evidence type="ECO:0000256" key="7">
    <source>
        <dbReference type="ARBA" id="ARBA00034808"/>
    </source>
</evidence>
<evidence type="ECO:0000256" key="8">
    <source>
        <dbReference type="ARBA" id="ARBA00034923"/>
    </source>
</evidence>
<keyword evidence="4" id="KW-0067">ATP-binding</keyword>
<dbReference type="Pfam" id="PF08378">
    <property type="entry name" value="NERD"/>
    <property type="match status" value="1"/>
</dbReference>
<dbReference type="PANTHER" id="PTHR11070">
    <property type="entry name" value="UVRD / RECB / PCRA DNA HELICASE FAMILY MEMBER"/>
    <property type="match status" value="1"/>
</dbReference>
<dbReference type="InterPro" id="IPR011528">
    <property type="entry name" value="NERD"/>
</dbReference>
<dbReference type="InterPro" id="IPR014017">
    <property type="entry name" value="DNA_helicase_UvrD-like_C"/>
</dbReference>
<feature type="domain" description="UvrD-like helicase ATP-binding" evidence="10">
    <location>
        <begin position="257"/>
        <end position="346"/>
    </location>
</feature>
<gene>
    <name evidence="13" type="ORF">NXS09_01810</name>
</gene>
<reference evidence="13" key="2">
    <citation type="journal article" date="2023" name="Curr. Microbiol.">
        <title>Neisseria montereyensis sp. nov., Isolated from Oropharynx of California Sea Lion (Zalophus californianus): Genomic, Phylogenetic, and Phenotypic Study.</title>
        <authorList>
            <person name="Volokhov D.V."/>
            <person name="Zagorodnyaya T.A."/>
            <person name="Furtak V.A."/>
            <person name="Nattanmai G."/>
            <person name="Randall L."/>
            <person name="Jose S."/>
            <person name="Gao Y."/>
            <person name="Gulland F.M."/>
            <person name="Eisenberg T."/>
            <person name="Delmonte P."/>
            <person name="Blom J."/>
            <person name="Mitchell K.K."/>
        </authorList>
    </citation>
    <scope>NUCLEOTIDE SEQUENCE</scope>
    <source>
        <strain evidence="13">CSL10203-ORH2</strain>
    </source>
</reference>
<protein>
    <recommendedName>
        <fullName evidence="7">DNA 3'-5' helicase</fullName>
        <ecNumber evidence="7">5.6.2.4</ecNumber>
    </recommendedName>
    <alternativeName>
        <fullName evidence="8">DNA 3'-5' helicase II</fullName>
    </alternativeName>
</protein>
<keyword evidence="1" id="KW-0547">Nucleotide-binding</keyword>
<keyword evidence="5" id="KW-0413">Isomerase</keyword>
<evidence type="ECO:0000256" key="9">
    <source>
        <dbReference type="ARBA" id="ARBA00048988"/>
    </source>
</evidence>
<evidence type="ECO:0000256" key="3">
    <source>
        <dbReference type="ARBA" id="ARBA00022806"/>
    </source>
</evidence>
<sequence>MAQFVPELTQAVLNNMATAGERKVAKFLSEYLDDDCIVWCNVPMGNKRLYADFLVLFPNKGLLCIEVKDWHLKILRRMTKTECELEIDGHRKREKHPMEQARSYVHTITNLLSSEKRLQQQDGDYQGRLILPYTQAVIFTQFTHSEISNLSTDKARLDILMPIKNTLYKDDLKSGQSKEKVLTRLWDTFQYDFEYTLNREEIDLIRWHLFPEIRLNLPEQQELFNEQKELSEPLQLEEAIPPKPIIAPDIIKIMDIQQEQLARSMGGGHRVIHGVAGSGKTLILLMRSQYLAKQAKKPILILCFNIALAAKLRTFIADKKLTDKIKVHHFHGWCSYLCKEYNLDIAQKYQRLPHYEQFVQTAIDAMQDGRLPENIYEAVLIDEGHDFDADWLRLATYTLDKQSNYLLLLYDDAQSIYKNNKNLGFSLASVGIKAQGRTTILRLNYRNTKEIIGFAYLFAQNKMRPRISNDENQIPLVEPEAAGLNGVSPYIKQCASWQDELAYLERCLDKWLLEDKIPLQDIAIICYRKEQCDEVSELLKRKKIKYCALQNSTIRKKYNPNDEAVTVCTMHSSKGLEFQRVMLMGIYSLENKSKAQETEYTRLLYVAMTRAQSYLMITLSGTNIYSQRLLESYYQFKNNN</sequence>
<organism evidence="13 14">
    <name type="scientific">Neisseria montereyensis</name>
    <dbReference type="NCBI Taxonomy" id="2973938"/>
    <lineage>
        <taxon>Bacteria</taxon>
        <taxon>Pseudomonadati</taxon>
        <taxon>Pseudomonadota</taxon>
        <taxon>Betaproteobacteria</taxon>
        <taxon>Neisseriales</taxon>
        <taxon>Neisseriaceae</taxon>
        <taxon>Neisseria</taxon>
    </lineage>
</organism>
<dbReference type="InterPro" id="IPR027417">
    <property type="entry name" value="P-loop_NTPase"/>
</dbReference>
<comment type="catalytic activity">
    <reaction evidence="9">
        <text>ATP + H2O = ADP + phosphate + H(+)</text>
        <dbReference type="Rhea" id="RHEA:13065"/>
        <dbReference type="ChEBI" id="CHEBI:15377"/>
        <dbReference type="ChEBI" id="CHEBI:15378"/>
        <dbReference type="ChEBI" id="CHEBI:30616"/>
        <dbReference type="ChEBI" id="CHEBI:43474"/>
        <dbReference type="ChEBI" id="CHEBI:456216"/>
        <dbReference type="EC" id="5.6.2.4"/>
    </reaction>
</comment>
<dbReference type="Pfam" id="PF13361">
    <property type="entry name" value="UvrD_C"/>
    <property type="match status" value="1"/>
</dbReference>
<feature type="domain" description="UvrD-like helicase C-terminal" evidence="12">
    <location>
        <begin position="545"/>
        <end position="620"/>
    </location>
</feature>
<feature type="domain" description="NERD" evidence="11">
    <location>
        <begin position="19"/>
        <end position="132"/>
    </location>
</feature>
<evidence type="ECO:0000256" key="4">
    <source>
        <dbReference type="ARBA" id="ARBA00022840"/>
    </source>
</evidence>
<name>A0ABT2FA34_9NEIS</name>
<evidence type="ECO:0000256" key="5">
    <source>
        <dbReference type="ARBA" id="ARBA00023235"/>
    </source>
</evidence>
<evidence type="ECO:0000259" key="11">
    <source>
        <dbReference type="Pfam" id="PF08378"/>
    </source>
</evidence>
<dbReference type="PANTHER" id="PTHR11070:SF2">
    <property type="entry name" value="ATP-DEPENDENT DNA HELICASE SRS2"/>
    <property type="match status" value="1"/>
</dbReference>
<evidence type="ECO:0000256" key="1">
    <source>
        <dbReference type="ARBA" id="ARBA00022741"/>
    </source>
</evidence>
<accession>A0ABT2FA34</accession>
<dbReference type="EMBL" id="JANUXW010000001">
    <property type="protein sequence ID" value="MCS4533037.1"/>
    <property type="molecule type" value="Genomic_DNA"/>
</dbReference>
<comment type="caution">
    <text evidence="13">The sequence shown here is derived from an EMBL/GenBank/DDBJ whole genome shotgun (WGS) entry which is preliminary data.</text>
</comment>
<evidence type="ECO:0000259" key="10">
    <source>
        <dbReference type="Pfam" id="PF00580"/>
    </source>
</evidence>
<evidence type="ECO:0000259" key="12">
    <source>
        <dbReference type="Pfam" id="PF13361"/>
    </source>
</evidence>
<dbReference type="Pfam" id="PF00580">
    <property type="entry name" value="UvrD-helicase"/>
    <property type="match status" value="1"/>
</dbReference>
<keyword evidence="2" id="KW-0378">Hydrolase</keyword>
<keyword evidence="14" id="KW-1185">Reference proteome</keyword>
<proteinExistence type="predicted"/>
<evidence type="ECO:0000313" key="14">
    <source>
        <dbReference type="Proteomes" id="UP001166947"/>
    </source>
</evidence>
<dbReference type="SUPFAM" id="SSF52540">
    <property type="entry name" value="P-loop containing nucleoside triphosphate hydrolases"/>
    <property type="match status" value="1"/>
</dbReference>
<keyword evidence="3" id="KW-0347">Helicase</keyword>
<dbReference type="Gene3D" id="3.40.50.300">
    <property type="entry name" value="P-loop containing nucleotide triphosphate hydrolases"/>
    <property type="match status" value="2"/>
</dbReference>